<dbReference type="GeneID" id="32893801"/>
<dbReference type="KEGG" id="naj:B1756_06940"/>
<dbReference type="InterPro" id="IPR013563">
    <property type="entry name" value="Oligopep_ABC_C"/>
</dbReference>
<comment type="subcellular location">
    <subcellularLocation>
        <location evidence="1">Cell membrane</location>
        <topology evidence="1">Peripheral membrane protein</topology>
    </subcellularLocation>
</comment>
<dbReference type="CDD" id="cd03257">
    <property type="entry name" value="ABC_NikE_OppD_transporters"/>
    <property type="match status" value="1"/>
</dbReference>
<dbReference type="GO" id="GO:0005524">
    <property type="term" value="F:ATP binding"/>
    <property type="evidence" value="ECO:0007669"/>
    <property type="project" value="UniProtKB-KW"/>
</dbReference>
<dbReference type="OrthoDB" id="18209at2157"/>
<dbReference type="RefSeq" id="WP_086887884.1">
    <property type="nucleotide sequence ID" value="NZ_CP019893.1"/>
</dbReference>
<dbReference type="InterPro" id="IPR003593">
    <property type="entry name" value="AAA+_ATPase"/>
</dbReference>
<evidence type="ECO:0000259" key="8">
    <source>
        <dbReference type="PROSITE" id="PS50893"/>
    </source>
</evidence>
<dbReference type="SUPFAM" id="SSF52540">
    <property type="entry name" value="P-loop containing nucleoside triphosphate hydrolases"/>
    <property type="match status" value="1"/>
</dbReference>
<dbReference type="FunFam" id="3.40.50.300:FF:000016">
    <property type="entry name" value="Oligopeptide ABC transporter ATP-binding component"/>
    <property type="match status" value="1"/>
</dbReference>
<dbReference type="GO" id="GO:0005886">
    <property type="term" value="C:plasma membrane"/>
    <property type="evidence" value="ECO:0007669"/>
    <property type="project" value="UniProtKB-SubCell"/>
</dbReference>
<sequence length="350" mass="38923">MTLLTIDGLQMYYRSEDGYVRAADDINLELERGQTLGLVGESGSGKTTIARSIIRLLPDNAEVVDGSIDFDGTEITDLTDRELRNQIRWQEVSMIPQNAMNGFDPVYTVGQQIVQVIRHHEDGVSKADAKERARALFDELGIDPDRVDDYPHQFSGGMAQRAMIALALCLEPRLILADEPTTALDVVIQDRILDTIKEMQAEYDSAMILITHDISVVSETSDRIAVCYGGRIVEQADAATIIKNPRHPYTLGLRNAFPDIGDSNDELISIPGTPPELVDPGEGCRFAPRCPFAEEECWEVTPEPEEYDDGHIVECHRADEADELRPLAEQRETWMGEEKPETAPIQGGDD</sequence>
<evidence type="ECO:0000313" key="10">
    <source>
        <dbReference type="Proteomes" id="UP000250088"/>
    </source>
</evidence>
<keyword evidence="3" id="KW-1003">Cell membrane</keyword>
<evidence type="ECO:0000256" key="5">
    <source>
        <dbReference type="ARBA" id="ARBA00022840"/>
    </source>
</evidence>
<dbReference type="GO" id="GO:0015833">
    <property type="term" value="P:peptide transport"/>
    <property type="evidence" value="ECO:0007669"/>
    <property type="project" value="InterPro"/>
</dbReference>
<name>A0A2Z2I069_9EURY</name>
<evidence type="ECO:0000313" key="9">
    <source>
        <dbReference type="EMBL" id="ARS89508.1"/>
    </source>
</evidence>
<keyword evidence="10" id="KW-1185">Reference proteome</keyword>
<dbReference type="AlphaFoldDB" id="A0A2Z2I069"/>
<evidence type="ECO:0000256" key="1">
    <source>
        <dbReference type="ARBA" id="ARBA00004202"/>
    </source>
</evidence>
<gene>
    <name evidence="9" type="ORF">B1756_06940</name>
</gene>
<evidence type="ECO:0000256" key="2">
    <source>
        <dbReference type="ARBA" id="ARBA00022448"/>
    </source>
</evidence>
<feature type="domain" description="ABC transporter" evidence="8">
    <location>
        <begin position="4"/>
        <end position="254"/>
    </location>
</feature>
<dbReference type="SMART" id="SM00382">
    <property type="entry name" value="AAA"/>
    <property type="match status" value="1"/>
</dbReference>
<keyword evidence="5 9" id="KW-0067">ATP-binding</keyword>
<evidence type="ECO:0000256" key="6">
    <source>
        <dbReference type="ARBA" id="ARBA00023136"/>
    </source>
</evidence>
<dbReference type="InterPro" id="IPR003439">
    <property type="entry name" value="ABC_transporter-like_ATP-bd"/>
</dbReference>
<feature type="compositionally biased region" description="Basic and acidic residues" evidence="7">
    <location>
        <begin position="320"/>
        <end position="341"/>
    </location>
</feature>
<feature type="region of interest" description="Disordered" evidence="7">
    <location>
        <begin position="320"/>
        <end position="350"/>
    </location>
</feature>
<keyword evidence="2" id="KW-0813">Transport</keyword>
<dbReference type="PROSITE" id="PS50893">
    <property type="entry name" value="ABC_TRANSPORTER_2"/>
    <property type="match status" value="1"/>
</dbReference>
<dbReference type="InterPro" id="IPR050388">
    <property type="entry name" value="ABC_Ni/Peptide_Import"/>
</dbReference>
<keyword evidence="6" id="KW-0472">Membrane</keyword>
<dbReference type="InterPro" id="IPR027417">
    <property type="entry name" value="P-loop_NTPase"/>
</dbReference>
<dbReference type="PANTHER" id="PTHR43297:SF2">
    <property type="entry name" value="DIPEPTIDE TRANSPORT ATP-BINDING PROTEIN DPPD"/>
    <property type="match status" value="1"/>
</dbReference>
<dbReference type="EMBL" id="CP019893">
    <property type="protein sequence ID" value="ARS89508.1"/>
    <property type="molecule type" value="Genomic_DNA"/>
</dbReference>
<dbReference type="PANTHER" id="PTHR43297">
    <property type="entry name" value="OLIGOPEPTIDE TRANSPORT ATP-BINDING PROTEIN APPD"/>
    <property type="match status" value="1"/>
</dbReference>
<evidence type="ECO:0000256" key="3">
    <source>
        <dbReference type="ARBA" id="ARBA00022475"/>
    </source>
</evidence>
<dbReference type="Pfam" id="PF00005">
    <property type="entry name" value="ABC_tran"/>
    <property type="match status" value="1"/>
</dbReference>
<dbReference type="Proteomes" id="UP000250088">
    <property type="component" value="Chromosome"/>
</dbReference>
<reference evidence="10" key="1">
    <citation type="submission" date="2017-02" db="EMBL/GenBank/DDBJ databases">
        <title>Natronthermophilus aegyptiacus gen. nov.,sp. nov., an aerobic, extremely halophilic alkalithermophilic archaeon isolated from the athalassohaline Wadi An Natrun, Egypt.</title>
        <authorList>
            <person name="Zhao B."/>
        </authorList>
    </citation>
    <scope>NUCLEOTIDE SEQUENCE [LARGE SCALE GENOMIC DNA]</scope>
    <source>
        <strain evidence="10">JW/NM-HA 15</strain>
    </source>
</reference>
<dbReference type="NCBIfam" id="TIGR01727">
    <property type="entry name" value="oligo_HPY"/>
    <property type="match status" value="1"/>
</dbReference>
<evidence type="ECO:0000256" key="4">
    <source>
        <dbReference type="ARBA" id="ARBA00022741"/>
    </source>
</evidence>
<protein>
    <submittedName>
        <fullName evidence="9">Peptide ABC transporter ATP-binding protein</fullName>
    </submittedName>
</protein>
<evidence type="ECO:0000256" key="7">
    <source>
        <dbReference type="SAM" id="MobiDB-lite"/>
    </source>
</evidence>
<proteinExistence type="predicted"/>
<dbReference type="Pfam" id="PF08352">
    <property type="entry name" value="oligo_HPY"/>
    <property type="match status" value="1"/>
</dbReference>
<keyword evidence="4" id="KW-0547">Nucleotide-binding</keyword>
<dbReference type="GO" id="GO:0016887">
    <property type="term" value="F:ATP hydrolysis activity"/>
    <property type="evidence" value="ECO:0007669"/>
    <property type="project" value="InterPro"/>
</dbReference>
<dbReference type="InterPro" id="IPR017871">
    <property type="entry name" value="ABC_transporter-like_CS"/>
</dbReference>
<dbReference type="Gene3D" id="3.40.50.300">
    <property type="entry name" value="P-loop containing nucleotide triphosphate hydrolases"/>
    <property type="match status" value="1"/>
</dbReference>
<accession>A0A2Z2I069</accession>
<organism evidence="9 10">
    <name type="scientific">Natrarchaeobaculum aegyptiacum</name>
    <dbReference type="NCBI Taxonomy" id="745377"/>
    <lineage>
        <taxon>Archaea</taxon>
        <taxon>Methanobacteriati</taxon>
        <taxon>Methanobacteriota</taxon>
        <taxon>Stenosarchaea group</taxon>
        <taxon>Halobacteria</taxon>
        <taxon>Halobacteriales</taxon>
        <taxon>Natrialbaceae</taxon>
        <taxon>Natrarchaeobaculum</taxon>
    </lineage>
</organism>
<dbReference type="PROSITE" id="PS00211">
    <property type="entry name" value="ABC_TRANSPORTER_1"/>
    <property type="match status" value="1"/>
</dbReference>